<evidence type="ECO:0000259" key="1">
    <source>
        <dbReference type="Pfam" id="PF24318"/>
    </source>
</evidence>
<feature type="domain" description="DUF7490" evidence="1">
    <location>
        <begin position="5"/>
        <end position="90"/>
    </location>
</feature>
<protein>
    <recommendedName>
        <fullName evidence="1">DUF7490 domain-containing protein</fullName>
    </recommendedName>
</protein>
<dbReference type="HOGENOM" id="CLU_827981_0_0_2"/>
<evidence type="ECO:0000313" key="2">
    <source>
        <dbReference type="EMBL" id="AKB79839.1"/>
    </source>
</evidence>
<dbReference type="AlphaFoldDB" id="A0A0E3SCW5"/>
<evidence type="ECO:0000313" key="3">
    <source>
        <dbReference type="Proteomes" id="UP000033101"/>
    </source>
</evidence>
<dbReference type="PATRIC" id="fig|1434110.4.peg.4308"/>
<keyword evidence="3" id="KW-1185">Reference proteome</keyword>
<sequence length="286" mass="31468">MSTPQGESTLLTVTPYIRNDQDTDSSMLSVKVKIIEEETHLIAAEKDVDMGYIKAQSLAYNTVPLRVVNPGNYEVEVQLFQEGKLLGSMSSFVIVKVNSSVNQPADILLTDMNLVITQFTDRDAKAVVDISPGIYNQGGDSKALTMVVTAKTDAYTSYTESDELGIVKGPSQLRGHVRFVLPRRAEYTISVTVEENGREIITSEVTEPIKMDKIERNVTKNYPLVEEGTPVESPIEEKASSSKDSTPGFKGLVTCVVLLLAAGIIINRGLESKKEGNEELHGWKRR</sequence>
<accession>A0A0E3SCW5</accession>
<dbReference type="STRING" id="1434110.MSHOH_3356"/>
<dbReference type="InterPro" id="IPR055913">
    <property type="entry name" value="DUF7490"/>
</dbReference>
<gene>
    <name evidence="2" type="ORF">MSHOH_3356</name>
</gene>
<dbReference type="Proteomes" id="UP000033101">
    <property type="component" value="Chromosome"/>
</dbReference>
<dbReference type="KEGG" id="mhor:MSHOH_3356"/>
<reference evidence="2 3" key="1">
    <citation type="submission" date="2014-07" db="EMBL/GenBank/DDBJ databases">
        <title>Methanogenic archaea and the global carbon cycle.</title>
        <authorList>
            <person name="Henriksen J.R."/>
            <person name="Luke J."/>
            <person name="Reinhart S."/>
            <person name="Benedict M.N."/>
            <person name="Youngblut N.D."/>
            <person name="Metcalf M.E."/>
            <person name="Whitaker R.J."/>
            <person name="Metcalf W.W."/>
        </authorList>
    </citation>
    <scope>NUCLEOTIDE SEQUENCE [LARGE SCALE GENOMIC DNA]</scope>
    <source>
        <strain evidence="2 3">HB-1</strain>
    </source>
</reference>
<name>A0A0E3SCW5_9EURY</name>
<organism evidence="2 3">
    <name type="scientific">Methanosarcina horonobensis HB-1 = JCM 15518</name>
    <dbReference type="NCBI Taxonomy" id="1434110"/>
    <lineage>
        <taxon>Archaea</taxon>
        <taxon>Methanobacteriati</taxon>
        <taxon>Methanobacteriota</taxon>
        <taxon>Stenosarchaea group</taxon>
        <taxon>Methanomicrobia</taxon>
        <taxon>Methanosarcinales</taxon>
        <taxon>Methanosarcinaceae</taxon>
        <taxon>Methanosarcina</taxon>
    </lineage>
</organism>
<dbReference type="Pfam" id="PF24318">
    <property type="entry name" value="DUF7490"/>
    <property type="match status" value="1"/>
</dbReference>
<proteinExistence type="predicted"/>
<dbReference type="EMBL" id="CP009516">
    <property type="protein sequence ID" value="AKB79839.1"/>
    <property type="molecule type" value="Genomic_DNA"/>
</dbReference>